<sequence length="782" mass="89288">MAGTRNPSILELEDELESHITTPRQLTYYGSEPREHWTEPAKFAEDLQDQLVLEEESFPQVRLLVPDDLSLLKEIAEGGQANVFLAACERFSTPGVVKRLKGGQVDLSQLRRRMDKVMGIVRKNSSAICRVMAVGEDKMGNGWILMERMGGDLRNLINHVQYVGYVEDGQMYYVKDPQMPFEYSDTIKMMIDIARGMEDLHSCGLIHRDLKASNVLVTPLSLNSCLGEVIGLKEPLESLYFYVKIGDYESSELIDGTGFWRPPEVLQALKDGNKPLWSREGDVYSFGMLCYELLTRLVPFQDEPRSIYGRVLEGERPKLPAHVTSRMRDLLALCWQTEPQKRPGWIAIVKSLEDEFKSHLPSVRNPHLYRCSEKIEEPSMESDRDSADQIIGSSSTGSPATSAEICPDIEHQRAESSSTGVLEMQGPRKGHITYHGLHIISEEMPVLNPHSFMRLWYKVVSMYGNEVAQRVITEHKEIRFAPGHIISMMRNLIEVLKKHALGKLAIIWDEVGAKTVITSLEEQIAFREKCASGKVVVLWEADPKRDITIEALWEELNDFWMKLENMDVTIHSRIHEFIIAFDAAVKQDIALECSVAQSPEALEVWKAVIKHVNFNGNLDKPQQKPSGGDVQSALTAWQAQSPEGYQEWKNNRMGEFAQKATKEAWKVAKKALQQVENIMEEQTVFRLKLDFIAWIFPLLAGFLLDWENLVDKYLVEFQNRHLHQSSQVKETYDRWVVHRKQHGEDDMSDECFVEMVGITKKANNRSLSLEILVGGWNDSREE</sequence>
<organism evidence="3 4">
    <name type="scientific">Sphagnum jensenii</name>
    <dbReference type="NCBI Taxonomy" id="128206"/>
    <lineage>
        <taxon>Eukaryota</taxon>
        <taxon>Viridiplantae</taxon>
        <taxon>Streptophyta</taxon>
        <taxon>Embryophyta</taxon>
        <taxon>Bryophyta</taxon>
        <taxon>Sphagnophytina</taxon>
        <taxon>Sphagnopsida</taxon>
        <taxon>Sphagnales</taxon>
        <taxon>Sphagnaceae</taxon>
        <taxon>Sphagnum</taxon>
    </lineage>
</organism>
<dbReference type="InterPro" id="IPR000719">
    <property type="entry name" value="Prot_kinase_dom"/>
</dbReference>
<feature type="region of interest" description="Disordered" evidence="1">
    <location>
        <begin position="376"/>
        <end position="403"/>
    </location>
</feature>
<dbReference type="InterPro" id="IPR008271">
    <property type="entry name" value="Ser/Thr_kinase_AS"/>
</dbReference>
<dbReference type="PANTHER" id="PTHR44329">
    <property type="entry name" value="SERINE/THREONINE-PROTEIN KINASE TNNI3K-RELATED"/>
    <property type="match status" value="1"/>
</dbReference>
<dbReference type="EMBL" id="OZ023717">
    <property type="protein sequence ID" value="CAK9866833.1"/>
    <property type="molecule type" value="Genomic_DNA"/>
</dbReference>
<evidence type="ECO:0000256" key="1">
    <source>
        <dbReference type="SAM" id="MobiDB-lite"/>
    </source>
</evidence>
<keyword evidence="4" id="KW-1185">Reference proteome</keyword>
<proteinExistence type="predicted"/>
<name>A0ABP1AWG0_9BRYO</name>
<dbReference type="InterPro" id="IPR001245">
    <property type="entry name" value="Ser-Thr/Tyr_kinase_cat_dom"/>
</dbReference>
<dbReference type="Proteomes" id="UP001497522">
    <property type="component" value="Chromosome 16"/>
</dbReference>
<dbReference type="InterPro" id="IPR051681">
    <property type="entry name" value="Ser/Thr_Kinases-Pseudokinases"/>
</dbReference>
<reference evidence="3" key="1">
    <citation type="submission" date="2024-03" db="EMBL/GenBank/DDBJ databases">
        <authorList>
            <consortium name="ELIXIR-Norway"/>
            <consortium name="Elixir Norway"/>
        </authorList>
    </citation>
    <scope>NUCLEOTIDE SEQUENCE</scope>
</reference>
<accession>A0ABP1AWG0</accession>
<evidence type="ECO:0000313" key="4">
    <source>
        <dbReference type="Proteomes" id="UP001497522"/>
    </source>
</evidence>
<dbReference type="InterPro" id="IPR011009">
    <property type="entry name" value="Kinase-like_dom_sf"/>
</dbReference>
<dbReference type="SUPFAM" id="SSF56112">
    <property type="entry name" value="Protein kinase-like (PK-like)"/>
    <property type="match status" value="1"/>
</dbReference>
<dbReference type="PROSITE" id="PS00108">
    <property type="entry name" value="PROTEIN_KINASE_ST"/>
    <property type="match status" value="1"/>
</dbReference>
<feature type="domain" description="Protein kinase" evidence="2">
    <location>
        <begin position="69"/>
        <end position="357"/>
    </location>
</feature>
<dbReference type="Pfam" id="PF07714">
    <property type="entry name" value="PK_Tyr_Ser-Thr"/>
    <property type="match status" value="1"/>
</dbReference>
<dbReference type="SMART" id="SM00220">
    <property type="entry name" value="S_TKc"/>
    <property type="match status" value="1"/>
</dbReference>
<evidence type="ECO:0000313" key="3">
    <source>
        <dbReference type="EMBL" id="CAK9866833.1"/>
    </source>
</evidence>
<gene>
    <name evidence="3" type="ORF">CSSPJE1EN2_LOCUS9828</name>
</gene>
<dbReference type="PROSITE" id="PS50011">
    <property type="entry name" value="PROTEIN_KINASE_DOM"/>
    <property type="match status" value="1"/>
</dbReference>
<feature type="compositionally biased region" description="Low complexity" evidence="1">
    <location>
        <begin position="390"/>
        <end position="403"/>
    </location>
</feature>
<evidence type="ECO:0000259" key="2">
    <source>
        <dbReference type="PROSITE" id="PS50011"/>
    </source>
</evidence>
<dbReference type="Gene3D" id="1.10.510.10">
    <property type="entry name" value="Transferase(Phosphotransferase) domain 1"/>
    <property type="match status" value="1"/>
</dbReference>
<protein>
    <recommendedName>
        <fullName evidence="2">Protein kinase domain-containing protein</fullName>
    </recommendedName>
</protein>
<feature type="compositionally biased region" description="Basic and acidic residues" evidence="1">
    <location>
        <begin position="376"/>
        <end position="387"/>
    </location>
</feature>